<evidence type="ECO:0000313" key="2">
    <source>
        <dbReference type="Proteomes" id="UP000315133"/>
    </source>
</evidence>
<dbReference type="PANTHER" id="PTHR36932:SF1">
    <property type="entry name" value="CAPSULAR POLYSACCHARIDE BIOSYNTHESIS PROTEIN"/>
    <property type="match status" value="1"/>
</dbReference>
<organism evidence="1 2">
    <name type="scientific">Ornithinimicrobium humiphilum</name>
    <dbReference type="NCBI Taxonomy" id="125288"/>
    <lineage>
        <taxon>Bacteria</taxon>
        <taxon>Bacillati</taxon>
        <taxon>Actinomycetota</taxon>
        <taxon>Actinomycetes</taxon>
        <taxon>Micrococcales</taxon>
        <taxon>Ornithinimicrobiaceae</taxon>
        <taxon>Ornithinimicrobium</taxon>
    </lineage>
</organism>
<dbReference type="InterPro" id="IPR042099">
    <property type="entry name" value="ANL_N_sf"/>
</dbReference>
<dbReference type="RefSeq" id="WP_170233677.1">
    <property type="nucleotide sequence ID" value="NZ_VFPU01000002.1"/>
</dbReference>
<dbReference type="EMBL" id="VFPU01000002">
    <property type="protein sequence ID" value="TQM91269.1"/>
    <property type="molecule type" value="Genomic_DNA"/>
</dbReference>
<name>A0A543K853_9MICO</name>
<dbReference type="InterPro" id="IPR053158">
    <property type="entry name" value="CapK_Type1_Caps_Biosynth"/>
</dbReference>
<dbReference type="PANTHER" id="PTHR36932">
    <property type="entry name" value="CAPSULAR POLYSACCHARIDE BIOSYNTHESIS PROTEIN"/>
    <property type="match status" value="1"/>
</dbReference>
<keyword evidence="1" id="KW-0436">Ligase</keyword>
<reference evidence="1 2" key="1">
    <citation type="submission" date="2019-06" db="EMBL/GenBank/DDBJ databases">
        <title>Sequencing the genomes of 1000 actinobacteria strains.</title>
        <authorList>
            <person name="Klenk H.-P."/>
        </authorList>
    </citation>
    <scope>NUCLEOTIDE SEQUENCE [LARGE SCALE GENOMIC DNA]</scope>
    <source>
        <strain evidence="1 2">DSM 12362</strain>
    </source>
</reference>
<sequence length="453" mass="51115">MKPQDLYFSLPPRLQSVAVTAAGWRNHPSRYGRVYRSARAALPELDLYPWPELERVQWALLDGLFQHARSSAKFYAHKYRHLPDSFRPTGATLQAVPELGKEELRANVEDAYTLSARDSVELHTGGTTGKSLVVRMSMHDMQLRMAILDHFKARVGFENRQMRRVTFNGKHIVHADASRPPYWRYNAAVRQLIMSSFHVTESNLGSYVDALNDFRPESIDGFFSSIVEVAKYVERSGKRLNFVPIAIFPTSEMVDEDGRRVIERVFRAPVFNQYSSSEGAPFITECQARTLHVEPVTGVFEAGPHGDMLVTSIQTSGTPLIRYAIGDSIEFGETASCECGRWTPIIRTIHGRGNDFLYRSDGAKIQAGNVANIFKNVPNSVIEAQLRQVRIGAVHILIVVDKSRFEESHLQILRNEFASKFDRGTTLEISVVPAIERAKSGKKRLILNEVEPK</sequence>
<dbReference type="Gene3D" id="3.40.50.12780">
    <property type="entry name" value="N-terminal domain of ligase-like"/>
    <property type="match status" value="1"/>
</dbReference>
<evidence type="ECO:0000313" key="1">
    <source>
        <dbReference type="EMBL" id="TQM91269.1"/>
    </source>
</evidence>
<comment type="caution">
    <text evidence="1">The sequence shown here is derived from an EMBL/GenBank/DDBJ whole genome shotgun (WGS) entry which is preliminary data.</text>
</comment>
<dbReference type="GO" id="GO:0016874">
    <property type="term" value="F:ligase activity"/>
    <property type="evidence" value="ECO:0007669"/>
    <property type="project" value="UniProtKB-KW"/>
</dbReference>
<proteinExistence type="predicted"/>
<accession>A0A543K853</accession>
<dbReference type="Proteomes" id="UP000315133">
    <property type="component" value="Unassembled WGS sequence"/>
</dbReference>
<dbReference type="SUPFAM" id="SSF56801">
    <property type="entry name" value="Acetyl-CoA synthetase-like"/>
    <property type="match status" value="1"/>
</dbReference>
<gene>
    <name evidence="1" type="ORF">FB476_3007</name>
</gene>
<dbReference type="AlphaFoldDB" id="A0A543K853"/>
<protein>
    <submittedName>
        <fullName evidence="1">Phenylacetate-CoA ligase</fullName>
    </submittedName>
</protein>
<keyword evidence="2" id="KW-1185">Reference proteome</keyword>